<dbReference type="Proteomes" id="UP000327424">
    <property type="component" value="Chromosome"/>
</dbReference>
<keyword evidence="5 8" id="KW-0732">Signal</keyword>
<dbReference type="EMBL" id="CP044399">
    <property type="protein sequence ID" value="QFI38833.1"/>
    <property type="molecule type" value="Genomic_DNA"/>
</dbReference>
<evidence type="ECO:0000256" key="6">
    <source>
        <dbReference type="ARBA" id="ARBA00023136"/>
    </source>
</evidence>
<dbReference type="SUPFAM" id="SSF56935">
    <property type="entry name" value="Porins"/>
    <property type="match status" value="1"/>
</dbReference>
<reference evidence="9 10" key="1">
    <citation type="submission" date="2019-09" db="EMBL/GenBank/DDBJ databases">
        <title>Hybrid Assembly of the complete Genome of the Deep-Sea Bacterium Moritella marina from long Nanopore and Illumina reads.</title>
        <authorList>
            <person name="Magin S."/>
            <person name="Georgoulis A."/>
            <person name="Papadimitriou K."/>
            <person name="Iliakis G."/>
            <person name="Vorgias C.E."/>
        </authorList>
    </citation>
    <scope>NUCLEOTIDE SEQUENCE [LARGE SCALE GENOMIC DNA]</scope>
    <source>
        <strain evidence="9 10">MP-1</strain>
    </source>
</reference>
<gene>
    <name evidence="9" type="ORF">FR932_13715</name>
</gene>
<dbReference type="PANTHER" id="PTHR35093:SF1">
    <property type="entry name" value="OUTER MEMBRANE LONG-CHAIN FATTY ACID RECEPTOR FADL FAMILY"/>
    <property type="match status" value="1"/>
</dbReference>
<evidence type="ECO:0000313" key="10">
    <source>
        <dbReference type="Proteomes" id="UP000327424"/>
    </source>
</evidence>
<dbReference type="PANTHER" id="PTHR35093">
    <property type="entry name" value="OUTER MEMBRANE PROTEIN NMB0088-RELATED"/>
    <property type="match status" value="1"/>
</dbReference>
<keyword evidence="7" id="KW-0998">Cell outer membrane</keyword>
<dbReference type="OrthoDB" id="19849at2"/>
<keyword evidence="6" id="KW-0472">Membrane</keyword>
<evidence type="ECO:0000256" key="8">
    <source>
        <dbReference type="SAM" id="SignalP"/>
    </source>
</evidence>
<keyword evidence="3" id="KW-1134">Transmembrane beta strand</keyword>
<comment type="subcellular location">
    <subcellularLocation>
        <location evidence="1">Cell outer membrane</location>
        <topology evidence="1">Multi-pass membrane protein</topology>
    </subcellularLocation>
</comment>
<dbReference type="Pfam" id="PF03349">
    <property type="entry name" value="Toluene_X"/>
    <property type="match status" value="1"/>
</dbReference>
<dbReference type="KEGG" id="mmaa:FR932_13715"/>
<protein>
    <submittedName>
        <fullName evidence="9">Transporter</fullName>
    </submittedName>
</protein>
<feature type="signal peptide" evidence="8">
    <location>
        <begin position="1"/>
        <end position="22"/>
    </location>
</feature>
<keyword evidence="4" id="KW-0812">Transmembrane</keyword>
<dbReference type="Gene3D" id="2.40.160.60">
    <property type="entry name" value="Outer membrane protein transport protein (OMPP1/FadL/TodX)"/>
    <property type="match status" value="1"/>
</dbReference>
<evidence type="ECO:0000256" key="1">
    <source>
        <dbReference type="ARBA" id="ARBA00004571"/>
    </source>
</evidence>
<keyword evidence="10" id="KW-1185">Reference proteome</keyword>
<evidence type="ECO:0000256" key="4">
    <source>
        <dbReference type="ARBA" id="ARBA00022692"/>
    </source>
</evidence>
<accession>A0A5J6WL43</accession>
<organism evidence="9 10">
    <name type="scientific">Moritella marina ATCC 15381</name>
    <dbReference type="NCBI Taxonomy" id="1202962"/>
    <lineage>
        <taxon>Bacteria</taxon>
        <taxon>Pseudomonadati</taxon>
        <taxon>Pseudomonadota</taxon>
        <taxon>Gammaproteobacteria</taxon>
        <taxon>Alteromonadales</taxon>
        <taxon>Moritellaceae</taxon>
        <taxon>Moritella</taxon>
    </lineage>
</organism>
<dbReference type="AlphaFoldDB" id="A0A5J6WL43"/>
<sequence>MKTLRCTYPIIILACVSTQSLAAGFQLNAQSATGLGRAYAGDAIIADNASVMAKNSAAMALFDQPSLSVGAISVVSDVDITDASYTPSRGQTVDASVDDIANNAFIPNFYYVHPIADSGLTLGLAMYSNFGTSVEFPDDYVASEFGGETSLTSINIGLSAAYQVTEKLSLGAGLDIIHGEGKITRGSLLDVEVDGVDYGFNLGLAYEFNDDNRIGLSYRYSPDLEADGDVNMMGEGEASSINIPLPDMLELSGYHRVMPKLAFHYSVQYLQWSEFDSLTSDEFSSSIKDYEWADAGHVSVGTTYYPSESWELRAGYMYDHAPTDTLQSMSIPDSNRHWLSVGTTYKLSPSQSIDLGVSYILGEDTAVEESLTVVGESHINGVVESSAWLFGLQYNHSF</sequence>
<evidence type="ECO:0000256" key="7">
    <source>
        <dbReference type="ARBA" id="ARBA00023237"/>
    </source>
</evidence>
<evidence type="ECO:0000313" key="9">
    <source>
        <dbReference type="EMBL" id="QFI38833.1"/>
    </source>
</evidence>
<evidence type="ECO:0000256" key="5">
    <source>
        <dbReference type="ARBA" id="ARBA00022729"/>
    </source>
</evidence>
<dbReference type="GO" id="GO:0015483">
    <property type="term" value="F:long-chain fatty acid transporting porin activity"/>
    <property type="evidence" value="ECO:0007669"/>
    <property type="project" value="TreeGrafter"/>
</dbReference>
<name>A0A5J6WL43_MORMI</name>
<comment type="similarity">
    <text evidence="2">Belongs to the OmpP1/FadL family.</text>
</comment>
<evidence type="ECO:0000256" key="3">
    <source>
        <dbReference type="ARBA" id="ARBA00022452"/>
    </source>
</evidence>
<dbReference type="RefSeq" id="WP_019441424.1">
    <property type="nucleotide sequence ID" value="NZ_ALOE01000018.1"/>
</dbReference>
<proteinExistence type="inferred from homology"/>
<feature type="chain" id="PRO_5023941960" evidence="8">
    <location>
        <begin position="23"/>
        <end position="398"/>
    </location>
</feature>
<dbReference type="GO" id="GO:0009279">
    <property type="term" value="C:cell outer membrane"/>
    <property type="evidence" value="ECO:0007669"/>
    <property type="project" value="UniProtKB-SubCell"/>
</dbReference>
<evidence type="ECO:0000256" key="2">
    <source>
        <dbReference type="ARBA" id="ARBA00008163"/>
    </source>
</evidence>
<dbReference type="InterPro" id="IPR005017">
    <property type="entry name" value="OMPP1/FadL/TodX"/>
</dbReference>